<accession>A0ACB1A9Y0</accession>
<keyword evidence="2" id="KW-1185">Reference proteome</keyword>
<proteinExistence type="predicted"/>
<evidence type="ECO:0000313" key="2">
    <source>
        <dbReference type="Proteomes" id="UP001497535"/>
    </source>
</evidence>
<protein>
    <submittedName>
        <fullName evidence="1">Uncharacterized protein</fullName>
    </submittedName>
</protein>
<dbReference type="EMBL" id="CAVMJV010000070">
    <property type="protein sequence ID" value="CAK5088260.1"/>
    <property type="molecule type" value="Genomic_DNA"/>
</dbReference>
<name>A0ACB1A9Y0_MELEN</name>
<comment type="caution">
    <text evidence="1">The sequence shown here is derived from an EMBL/GenBank/DDBJ whole genome shotgun (WGS) entry which is preliminary data.</text>
</comment>
<organism evidence="1 2">
    <name type="scientific">Meloidogyne enterolobii</name>
    <name type="common">Root-knot nematode worm</name>
    <name type="synonym">Meloidogyne mayaguensis</name>
    <dbReference type="NCBI Taxonomy" id="390850"/>
    <lineage>
        <taxon>Eukaryota</taxon>
        <taxon>Metazoa</taxon>
        <taxon>Ecdysozoa</taxon>
        <taxon>Nematoda</taxon>
        <taxon>Chromadorea</taxon>
        <taxon>Rhabditida</taxon>
        <taxon>Tylenchina</taxon>
        <taxon>Tylenchomorpha</taxon>
        <taxon>Tylenchoidea</taxon>
        <taxon>Meloidogynidae</taxon>
        <taxon>Meloidogyninae</taxon>
        <taxon>Meloidogyne</taxon>
    </lineage>
</organism>
<sequence>MLGLRLEENDSEELLWRGAGTVTFEATFWFWMLYQYNMHQGGQRKVHRCDKSPLCTDVR</sequence>
<reference evidence="1" key="1">
    <citation type="submission" date="2023-11" db="EMBL/GenBank/DDBJ databases">
        <authorList>
            <person name="Poullet M."/>
        </authorList>
    </citation>
    <scope>NUCLEOTIDE SEQUENCE</scope>
    <source>
        <strain evidence="1">E1834</strain>
    </source>
</reference>
<dbReference type="Proteomes" id="UP001497535">
    <property type="component" value="Unassembled WGS sequence"/>
</dbReference>
<gene>
    <name evidence="1" type="ORF">MENTE1834_LOCUS35900</name>
</gene>
<evidence type="ECO:0000313" key="1">
    <source>
        <dbReference type="EMBL" id="CAK5088260.1"/>
    </source>
</evidence>